<dbReference type="AlphaFoldDB" id="A0A7L5BWD8"/>
<dbReference type="InterPro" id="IPR047713">
    <property type="entry name" value="DHCW_cupin"/>
</dbReference>
<keyword evidence="2" id="KW-1185">Reference proteome</keyword>
<dbReference type="Proteomes" id="UP000503336">
    <property type="component" value="Chromosome"/>
</dbReference>
<organism evidence="1 2">
    <name type="scientific">Pikeienuella piscinae</name>
    <dbReference type="NCBI Taxonomy" id="2748098"/>
    <lineage>
        <taxon>Bacteria</taxon>
        <taxon>Pseudomonadati</taxon>
        <taxon>Pseudomonadota</taxon>
        <taxon>Alphaproteobacteria</taxon>
        <taxon>Rhodobacterales</taxon>
        <taxon>Paracoccaceae</taxon>
        <taxon>Pikeienuella</taxon>
    </lineage>
</organism>
<dbReference type="InterPro" id="IPR011051">
    <property type="entry name" value="RmlC_Cupin_sf"/>
</dbReference>
<dbReference type="Gene3D" id="2.60.120.10">
    <property type="entry name" value="Jelly Rolls"/>
    <property type="match status" value="1"/>
</dbReference>
<dbReference type="EMBL" id="CP049056">
    <property type="protein sequence ID" value="QIE56720.1"/>
    <property type="molecule type" value="Genomic_DNA"/>
</dbReference>
<dbReference type="RefSeq" id="WP_165100370.1">
    <property type="nucleotide sequence ID" value="NZ_CP049056.1"/>
</dbReference>
<evidence type="ECO:0000313" key="2">
    <source>
        <dbReference type="Proteomes" id="UP000503336"/>
    </source>
</evidence>
<proteinExistence type="predicted"/>
<dbReference type="InterPro" id="IPR014710">
    <property type="entry name" value="RmlC-like_jellyroll"/>
</dbReference>
<accession>A0A7L5BWD8</accession>
<reference evidence="1 2" key="1">
    <citation type="submission" date="2020-02" db="EMBL/GenBank/DDBJ databases">
        <title>complete genome sequence of Rhodobacteraceae bacterium.</title>
        <authorList>
            <person name="Park J."/>
            <person name="Kim Y.-S."/>
            <person name="Kim K.-H."/>
        </authorList>
    </citation>
    <scope>NUCLEOTIDE SEQUENCE [LARGE SCALE GENOMIC DNA]</scope>
    <source>
        <strain evidence="1 2">RR4-56</strain>
    </source>
</reference>
<evidence type="ECO:0008006" key="3">
    <source>
        <dbReference type="Google" id="ProtNLM"/>
    </source>
</evidence>
<evidence type="ECO:0000313" key="1">
    <source>
        <dbReference type="EMBL" id="QIE56720.1"/>
    </source>
</evidence>
<sequence>MKIPELAFTLTDWSSVPATEHPGETGVAYWRTLMVGDIRIRVVEYSPGYLADHWCDRGHILYVLEGEMETELKDGRRFKMAAGTSYQVSDHGDAPHRSITENGAKLFIVD</sequence>
<dbReference type="KEGG" id="hdh:G5B40_15535"/>
<protein>
    <recommendedName>
        <fullName evidence="3">Cupin domain-containing protein</fullName>
    </recommendedName>
</protein>
<dbReference type="NCBIfam" id="NF038084">
    <property type="entry name" value="DHCW_cupin"/>
    <property type="match status" value="1"/>
</dbReference>
<gene>
    <name evidence="1" type="ORF">G5B40_15535</name>
</gene>
<name>A0A7L5BWD8_9RHOB</name>
<dbReference type="SUPFAM" id="SSF51182">
    <property type="entry name" value="RmlC-like cupins"/>
    <property type="match status" value="1"/>
</dbReference>